<accession>A0ABQ5XXS5</accession>
<comment type="caution">
    <text evidence="2">The sequence shown here is derived from an EMBL/GenBank/DDBJ whole genome shotgun (WGS) entry which is preliminary data.</text>
</comment>
<feature type="transmembrane region" description="Helical" evidence="1">
    <location>
        <begin position="6"/>
        <end position="26"/>
    </location>
</feature>
<keyword evidence="1" id="KW-0472">Membrane</keyword>
<name>A0ABQ5XXS5_9GAMM</name>
<dbReference type="PROSITE" id="PS51257">
    <property type="entry name" value="PROKAR_LIPOPROTEIN"/>
    <property type="match status" value="1"/>
</dbReference>
<dbReference type="EMBL" id="BSOB01000063">
    <property type="protein sequence ID" value="GLQ95537.1"/>
    <property type="molecule type" value="Genomic_DNA"/>
</dbReference>
<keyword evidence="1" id="KW-1133">Transmembrane helix</keyword>
<evidence type="ECO:0000313" key="3">
    <source>
        <dbReference type="Proteomes" id="UP001156670"/>
    </source>
</evidence>
<dbReference type="Proteomes" id="UP001156670">
    <property type="component" value="Unassembled WGS sequence"/>
</dbReference>
<organism evidence="2 3">
    <name type="scientific">Dyella acidisoli</name>
    <dbReference type="NCBI Taxonomy" id="1867834"/>
    <lineage>
        <taxon>Bacteria</taxon>
        <taxon>Pseudomonadati</taxon>
        <taxon>Pseudomonadota</taxon>
        <taxon>Gammaproteobacteria</taxon>
        <taxon>Lysobacterales</taxon>
        <taxon>Rhodanobacteraceae</taxon>
        <taxon>Dyella</taxon>
    </lineage>
</organism>
<reference evidence="3" key="1">
    <citation type="journal article" date="2019" name="Int. J. Syst. Evol. Microbiol.">
        <title>The Global Catalogue of Microorganisms (GCM) 10K type strain sequencing project: providing services to taxonomists for standard genome sequencing and annotation.</title>
        <authorList>
            <consortium name="The Broad Institute Genomics Platform"/>
            <consortium name="The Broad Institute Genome Sequencing Center for Infectious Disease"/>
            <person name="Wu L."/>
            <person name="Ma J."/>
        </authorList>
    </citation>
    <scope>NUCLEOTIDE SEQUENCE [LARGE SCALE GENOMIC DNA]</scope>
    <source>
        <strain evidence="3">NBRC 111980</strain>
    </source>
</reference>
<keyword evidence="3" id="KW-1185">Reference proteome</keyword>
<keyword evidence="1" id="KW-0812">Transmembrane</keyword>
<protein>
    <submittedName>
        <fullName evidence="2">Uncharacterized protein</fullName>
    </submittedName>
</protein>
<gene>
    <name evidence="2" type="ORF">GCM10007901_44930</name>
</gene>
<evidence type="ECO:0000256" key="1">
    <source>
        <dbReference type="SAM" id="Phobius"/>
    </source>
</evidence>
<sequence length="145" mass="15854">MPGTKFKSAIVMIAIVAVVAACYYLLKPRLMSDKGFLEIAQAPIWSDLQGIEFQHRAKRDLKLPVLLKGAVDSGKYDVLGVVGKSSRTPSVWIVLNVNAGVNGIYAMPSDVDYALPCSYLRDLTSKEVIDSKVRVALQSHCIESL</sequence>
<evidence type="ECO:0000313" key="2">
    <source>
        <dbReference type="EMBL" id="GLQ95537.1"/>
    </source>
</evidence>
<proteinExistence type="predicted"/>